<protein>
    <submittedName>
        <fullName evidence="1">Uncharacterized protein</fullName>
    </submittedName>
</protein>
<accession>A0A1I2DY48</accession>
<dbReference type="AlphaFoldDB" id="A0A1I2DY48"/>
<gene>
    <name evidence="1" type="ORF">SAMN04489711_10687</name>
</gene>
<dbReference type="OrthoDB" id="8812454at2"/>
<dbReference type="Proteomes" id="UP000199119">
    <property type="component" value="Unassembled WGS sequence"/>
</dbReference>
<organism evidence="1 2">
    <name type="scientific">Paracidovorax wautersii</name>
    <dbReference type="NCBI Taxonomy" id="1177982"/>
    <lineage>
        <taxon>Bacteria</taxon>
        <taxon>Pseudomonadati</taxon>
        <taxon>Pseudomonadota</taxon>
        <taxon>Betaproteobacteria</taxon>
        <taxon>Burkholderiales</taxon>
        <taxon>Comamonadaceae</taxon>
        <taxon>Paracidovorax</taxon>
    </lineage>
</organism>
<dbReference type="EMBL" id="FONX01000006">
    <property type="protein sequence ID" value="SFE85348.1"/>
    <property type="molecule type" value="Genomic_DNA"/>
</dbReference>
<dbReference type="STRING" id="1177982.SAMN04489711_10687"/>
<evidence type="ECO:0000313" key="2">
    <source>
        <dbReference type="Proteomes" id="UP000199119"/>
    </source>
</evidence>
<keyword evidence="2" id="KW-1185">Reference proteome</keyword>
<dbReference type="RefSeq" id="WP_059400301.1">
    <property type="nucleotide sequence ID" value="NZ_FONX01000006.1"/>
</dbReference>
<proteinExistence type="predicted"/>
<name>A0A1I2DY48_9BURK</name>
<reference evidence="2" key="1">
    <citation type="submission" date="2016-10" db="EMBL/GenBank/DDBJ databases">
        <authorList>
            <person name="Varghese N."/>
            <person name="Submissions S."/>
        </authorList>
    </citation>
    <scope>NUCLEOTIDE SEQUENCE [LARGE SCALE GENOMIC DNA]</scope>
    <source>
        <strain evidence="2">DSM 27981</strain>
    </source>
</reference>
<evidence type="ECO:0000313" key="1">
    <source>
        <dbReference type="EMBL" id="SFE85348.1"/>
    </source>
</evidence>
<sequence>MIDRYRRQIAATVVQLAKDDPGLVRAVIVQRRRLGDIEPDDLAYLERIASRWMRIAEQARSGFRR</sequence>